<feature type="compositionally biased region" description="Basic and acidic residues" evidence="1">
    <location>
        <begin position="230"/>
        <end position="241"/>
    </location>
</feature>
<evidence type="ECO:0000313" key="2">
    <source>
        <dbReference type="EMBL" id="WPB08144.1"/>
    </source>
</evidence>
<dbReference type="GeneID" id="35435112"/>
<feature type="compositionally biased region" description="Basic and acidic residues" evidence="1">
    <location>
        <begin position="290"/>
        <end position="307"/>
    </location>
</feature>
<dbReference type="RefSeq" id="XP_023450543.2">
    <property type="nucleotide sequence ID" value="XM_023604105.2"/>
</dbReference>
<evidence type="ECO:0000313" key="3">
    <source>
        <dbReference type="Proteomes" id="UP001302367"/>
    </source>
</evidence>
<dbReference type="EMBL" id="CP134192">
    <property type="protein sequence ID" value="WPB08144.1"/>
    <property type="molecule type" value="Genomic_DNA"/>
</dbReference>
<protein>
    <submittedName>
        <fullName evidence="2">Uncharacterized protein</fullName>
    </submittedName>
</protein>
<feature type="compositionally biased region" description="Basic and acidic residues" evidence="1">
    <location>
        <begin position="315"/>
        <end position="329"/>
    </location>
</feature>
<keyword evidence="3" id="KW-1185">Reference proteome</keyword>
<evidence type="ECO:0000256" key="1">
    <source>
        <dbReference type="SAM" id="MobiDB-lite"/>
    </source>
</evidence>
<reference evidence="2 3" key="1">
    <citation type="submission" date="2023-09" db="EMBL/GenBank/DDBJ databases">
        <title>Complete-Gapless Cercospora beticola genome.</title>
        <authorList>
            <person name="Wyatt N.A."/>
            <person name="Spanner R.E."/>
            <person name="Bolton M.D."/>
        </authorList>
    </citation>
    <scope>NUCLEOTIDE SEQUENCE [LARGE SCALE GENOMIC DNA]</scope>
    <source>
        <strain evidence="2">Cb09-40</strain>
    </source>
</reference>
<name>A0ABZ0P8E4_CERBT</name>
<feature type="compositionally biased region" description="Basic and acidic residues" evidence="1">
    <location>
        <begin position="170"/>
        <end position="190"/>
    </location>
</feature>
<accession>A0ABZ0P8E4</accession>
<proteinExistence type="predicted"/>
<feature type="region of interest" description="Disordered" evidence="1">
    <location>
        <begin position="165"/>
        <end position="340"/>
    </location>
</feature>
<sequence length="621" mass="69553">MFLATYKQSLLEYIAFTDEVQMIVERNATDKRSVRVLWFFTQHPMQWTTYGGKGMTSSDCRFVDFAVNMGRCLVNLSPLLSASITQFRMEQLGGLEPLNLDQALPFSDEIVGLNAQRRGIVLRTDRFPEDRHLRDVARSISQERAESIGKGQSPEHVGEMLVRLFPDTLPDSKRQRARERSRQEGDRNMGKDLNPASCEQRALTRISNRYLNKDDPSMTASAISTRARKARETPAQRETRLSKGRVRAKAHAVKKQQEDDDALGAQGIENGGSGGKKTTVAMLASRAKRAKETPGQREARLEKGREYKRAKRVKEKQQKEDARKAKDSETSNPTDKDDDTVLDESAQEMEEQAKCMPKRDTISSLVITVKSAAAVEPDNLADLAFLFASSSYLNRGKTLKGGEQLNHREAAMRVFSDSDAGRRINPPQSEKIHAILTAKAPLKIKFLVHGPFPVRCQDVGDDGIKKLLVAAQQFGQRWGSRGITDPRVATGVLNFTRDYTGPNSIWQAYVDTGAQIRFTELIQGIADRTGLPAFVDERYATMKGTLSVDDDSEIVQTIMWRFELGRNHNIDQSGDVKDCGAPVCKFRLHDGAREYLGDMADILWLKMKFGGSEKEYAIGPE</sequence>
<gene>
    <name evidence="2" type="ORF">RHO25_012808</name>
</gene>
<organism evidence="2 3">
    <name type="scientific">Cercospora beticola</name>
    <name type="common">Sugarbeet leaf spot fungus</name>
    <dbReference type="NCBI Taxonomy" id="122368"/>
    <lineage>
        <taxon>Eukaryota</taxon>
        <taxon>Fungi</taxon>
        <taxon>Dikarya</taxon>
        <taxon>Ascomycota</taxon>
        <taxon>Pezizomycotina</taxon>
        <taxon>Dothideomycetes</taxon>
        <taxon>Dothideomycetidae</taxon>
        <taxon>Mycosphaerellales</taxon>
        <taxon>Mycosphaerellaceae</taxon>
        <taxon>Cercospora</taxon>
    </lineage>
</organism>
<dbReference type="Proteomes" id="UP001302367">
    <property type="component" value="Chromosome 9"/>
</dbReference>
<feature type="compositionally biased region" description="Basic residues" evidence="1">
    <location>
        <begin position="242"/>
        <end position="254"/>
    </location>
</feature>